<comment type="caution">
    <text evidence="1">The sequence shown here is derived from an EMBL/GenBank/DDBJ whole genome shotgun (WGS) entry which is preliminary data.</text>
</comment>
<reference evidence="1 2" key="2">
    <citation type="journal article" date="2021" name="Genomics">
        <title>High-quality reference genome for Clonorchis sinensis.</title>
        <authorList>
            <person name="Young N.D."/>
            <person name="Stroehlein A.J."/>
            <person name="Kinkar L."/>
            <person name="Wang T."/>
            <person name="Sohn W.M."/>
            <person name="Chang B.C.H."/>
            <person name="Kaur P."/>
            <person name="Weisz D."/>
            <person name="Dudchenko O."/>
            <person name="Aiden E.L."/>
            <person name="Korhonen P.K."/>
            <person name="Gasser R.B."/>
        </authorList>
    </citation>
    <scope>NUCLEOTIDE SEQUENCE [LARGE SCALE GENOMIC DNA]</scope>
    <source>
        <strain evidence="1">Cs-k2</strain>
    </source>
</reference>
<dbReference type="InParanoid" id="A0A3R7F651"/>
<gene>
    <name evidence="1" type="ORF">CSKR_108318</name>
</gene>
<reference evidence="1 2" key="1">
    <citation type="journal article" date="2018" name="Biotechnol. Adv.">
        <title>Improved genomic resources and new bioinformatic workflow for the carcinogenic parasite Clonorchis sinensis: Biotechnological implications.</title>
        <authorList>
            <person name="Wang D."/>
            <person name="Korhonen P.K."/>
            <person name="Gasser R.B."/>
            <person name="Young N.D."/>
        </authorList>
    </citation>
    <scope>NUCLEOTIDE SEQUENCE [LARGE SCALE GENOMIC DNA]</scope>
    <source>
        <strain evidence="1">Cs-k2</strain>
    </source>
</reference>
<dbReference type="FunCoup" id="A0A3R7F651">
    <property type="interactions" value="259"/>
</dbReference>
<evidence type="ECO:0000313" key="2">
    <source>
        <dbReference type="Proteomes" id="UP000286415"/>
    </source>
</evidence>
<protein>
    <recommendedName>
        <fullName evidence="3">Trichohyalin-plectin-homology domain-containing protein</fullName>
    </recommendedName>
</protein>
<name>A0A3R7F651_CLOSI</name>
<evidence type="ECO:0000313" key="1">
    <source>
        <dbReference type="EMBL" id="KAG5452145.1"/>
    </source>
</evidence>
<dbReference type="EMBL" id="NIRI02000042">
    <property type="protein sequence ID" value="KAG5452145.1"/>
    <property type="molecule type" value="Genomic_DNA"/>
</dbReference>
<keyword evidence="2" id="KW-1185">Reference proteome</keyword>
<dbReference type="AlphaFoldDB" id="A0A3R7F651"/>
<sequence>MSGPELMQEEPRIGGADYYSRLKVENEFRNQGQKRVFANEVQRRFNRHKREQENKLDERRRKLLTVLQCEGHMYEKLCREHLHQEQKKIKANLFTEAERLKGELLEKKRQMVEEKNACRNESSNLQALHKVHLREIMRDRETIAKMVERDKMEQERLDQLVGIGPTLLEEQLEREKQSKQERQYKLRELAEGYLREAEARKRNILQEKQAEREEDLRFLEKLKKEDEQKHGVYDDKVRKQAEMLHLAQSDLVESRKYREHERYLGELVDAYCNPFLEMARSQDVFKEQERLRKEQIQFMEYQKQVAKDEKCFDKHAARLYAEIARGKEAKEREQMRKARERAMEEAKQIAEHHHKQFAEKVAAQKAAINEQKEIAETIKRDHEQYIEQVKREKQERLDRNRKFLEASKVHAEQTNQLRRKLTREEVEREREVMFRTECEYRQRLTLLASENPSLLHLHPWRKHAMANNH</sequence>
<organism evidence="1 2">
    <name type="scientific">Clonorchis sinensis</name>
    <name type="common">Chinese liver fluke</name>
    <dbReference type="NCBI Taxonomy" id="79923"/>
    <lineage>
        <taxon>Eukaryota</taxon>
        <taxon>Metazoa</taxon>
        <taxon>Spiralia</taxon>
        <taxon>Lophotrochozoa</taxon>
        <taxon>Platyhelminthes</taxon>
        <taxon>Trematoda</taxon>
        <taxon>Digenea</taxon>
        <taxon>Opisthorchiida</taxon>
        <taxon>Opisthorchiata</taxon>
        <taxon>Opisthorchiidae</taxon>
        <taxon>Clonorchis</taxon>
    </lineage>
</organism>
<dbReference type="OrthoDB" id="6256958at2759"/>
<proteinExistence type="predicted"/>
<evidence type="ECO:0008006" key="3">
    <source>
        <dbReference type="Google" id="ProtNLM"/>
    </source>
</evidence>
<accession>A0A3R7F651</accession>
<dbReference type="Proteomes" id="UP000286415">
    <property type="component" value="Unassembled WGS sequence"/>
</dbReference>